<comment type="similarity">
    <text evidence="2">Belongs to the amino acid/polyamine transporter 2 family.</text>
</comment>
<feature type="transmembrane region" description="Helical" evidence="6">
    <location>
        <begin position="353"/>
        <end position="375"/>
    </location>
</feature>
<feature type="transmembrane region" description="Helical" evidence="6">
    <location>
        <begin position="311"/>
        <end position="332"/>
    </location>
</feature>
<dbReference type="InterPro" id="IPR013057">
    <property type="entry name" value="AA_transpt_TM"/>
</dbReference>
<evidence type="ECO:0000256" key="1">
    <source>
        <dbReference type="ARBA" id="ARBA00004141"/>
    </source>
</evidence>
<protein>
    <submittedName>
        <fullName evidence="8">Transmembrane amino acid transporter protein-domain-containing protein</fullName>
    </submittedName>
</protein>
<evidence type="ECO:0000256" key="6">
    <source>
        <dbReference type="SAM" id="Phobius"/>
    </source>
</evidence>
<dbReference type="PANTHER" id="PTHR22950:SF683">
    <property type="entry name" value="AMINO ACID TRANSPORTER (EUROFUNG)"/>
    <property type="match status" value="1"/>
</dbReference>
<reference evidence="8 9" key="1">
    <citation type="submission" date="2024-07" db="EMBL/GenBank/DDBJ databases">
        <title>Section-level genome sequencing and comparative genomics of Aspergillus sections Usti and Cavernicolus.</title>
        <authorList>
            <consortium name="Lawrence Berkeley National Laboratory"/>
            <person name="Nybo J.L."/>
            <person name="Vesth T.C."/>
            <person name="Theobald S."/>
            <person name="Frisvad J.C."/>
            <person name="Larsen T.O."/>
            <person name="Kjaerboelling I."/>
            <person name="Rothschild-Mancinelli K."/>
            <person name="Lyhne E.K."/>
            <person name="Kogle M.E."/>
            <person name="Barry K."/>
            <person name="Clum A."/>
            <person name="Na H."/>
            <person name="Ledsgaard L."/>
            <person name="Lin J."/>
            <person name="Lipzen A."/>
            <person name="Kuo A."/>
            <person name="Riley R."/>
            <person name="Mondo S."/>
            <person name="Labutti K."/>
            <person name="Haridas S."/>
            <person name="Pangalinan J."/>
            <person name="Salamov A.A."/>
            <person name="Simmons B.A."/>
            <person name="Magnuson J.K."/>
            <person name="Chen J."/>
            <person name="Drula E."/>
            <person name="Henrissat B."/>
            <person name="Wiebenga A."/>
            <person name="Lubbers R.J."/>
            <person name="Gomes A.C."/>
            <person name="Makela M.R."/>
            <person name="Stajich J."/>
            <person name="Grigoriev I.V."/>
            <person name="Mortensen U.H."/>
            <person name="De Vries R.P."/>
            <person name="Baker S.E."/>
            <person name="Andersen M.R."/>
        </authorList>
    </citation>
    <scope>NUCLEOTIDE SEQUENCE [LARGE SCALE GENOMIC DNA]</scope>
    <source>
        <strain evidence="8 9">CBS 588.65</strain>
    </source>
</reference>
<dbReference type="Pfam" id="PF01490">
    <property type="entry name" value="Aa_trans"/>
    <property type="match status" value="1"/>
</dbReference>
<evidence type="ECO:0000313" key="8">
    <source>
        <dbReference type="EMBL" id="KAL2815315.1"/>
    </source>
</evidence>
<proteinExistence type="inferred from homology"/>
<comment type="caution">
    <text evidence="8">The sequence shown here is derived from an EMBL/GenBank/DDBJ whole genome shotgun (WGS) entry which is preliminary data.</text>
</comment>
<feature type="transmembrane region" description="Helical" evidence="6">
    <location>
        <begin position="187"/>
        <end position="208"/>
    </location>
</feature>
<evidence type="ECO:0000256" key="2">
    <source>
        <dbReference type="ARBA" id="ARBA00008066"/>
    </source>
</evidence>
<feature type="transmembrane region" description="Helical" evidence="6">
    <location>
        <begin position="155"/>
        <end position="175"/>
    </location>
</feature>
<feature type="transmembrane region" description="Helical" evidence="6">
    <location>
        <begin position="127"/>
        <end position="149"/>
    </location>
</feature>
<keyword evidence="5 6" id="KW-0472">Membrane</keyword>
<feature type="transmembrane region" description="Helical" evidence="6">
    <location>
        <begin position="269"/>
        <end position="291"/>
    </location>
</feature>
<feature type="transmembrane region" description="Helical" evidence="6">
    <location>
        <begin position="48"/>
        <end position="69"/>
    </location>
</feature>
<comment type="subcellular location">
    <subcellularLocation>
        <location evidence="1">Membrane</location>
        <topology evidence="1">Multi-pass membrane protein</topology>
    </subcellularLocation>
</comment>
<evidence type="ECO:0000259" key="7">
    <source>
        <dbReference type="Pfam" id="PF01490"/>
    </source>
</evidence>
<accession>A0ABR4HIL9</accession>
<evidence type="ECO:0000256" key="3">
    <source>
        <dbReference type="ARBA" id="ARBA00022692"/>
    </source>
</evidence>
<dbReference type="PANTHER" id="PTHR22950">
    <property type="entry name" value="AMINO ACID TRANSPORTER"/>
    <property type="match status" value="1"/>
</dbReference>
<feature type="transmembrane region" description="Helical" evidence="6">
    <location>
        <begin position="75"/>
        <end position="99"/>
    </location>
</feature>
<feature type="domain" description="Amino acid transporter transmembrane" evidence="7">
    <location>
        <begin position="49"/>
        <end position="444"/>
    </location>
</feature>
<evidence type="ECO:0000256" key="4">
    <source>
        <dbReference type="ARBA" id="ARBA00022989"/>
    </source>
</evidence>
<feature type="transmembrane region" description="Helical" evidence="6">
    <location>
        <begin position="381"/>
        <end position="404"/>
    </location>
</feature>
<keyword evidence="3 6" id="KW-0812">Transmembrane</keyword>
<organism evidence="8 9">
    <name type="scientific">Aspergillus granulosus</name>
    <dbReference type="NCBI Taxonomy" id="176169"/>
    <lineage>
        <taxon>Eukaryota</taxon>
        <taxon>Fungi</taxon>
        <taxon>Dikarya</taxon>
        <taxon>Ascomycota</taxon>
        <taxon>Pezizomycotina</taxon>
        <taxon>Eurotiomycetes</taxon>
        <taxon>Eurotiomycetidae</taxon>
        <taxon>Eurotiales</taxon>
        <taxon>Aspergillaceae</taxon>
        <taxon>Aspergillus</taxon>
        <taxon>Aspergillus subgen. Nidulantes</taxon>
    </lineage>
</organism>
<feature type="transmembrane region" description="Helical" evidence="6">
    <location>
        <begin position="236"/>
        <end position="257"/>
    </location>
</feature>
<feature type="transmembrane region" description="Helical" evidence="6">
    <location>
        <begin position="416"/>
        <end position="441"/>
    </location>
</feature>
<evidence type="ECO:0000313" key="9">
    <source>
        <dbReference type="Proteomes" id="UP001610334"/>
    </source>
</evidence>
<dbReference type="Proteomes" id="UP001610334">
    <property type="component" value="Unassembled WGS sequence"/>
</dbReference>
<keyword evidence="4 6" id="KW-1133">Transmembrane helix</keyword>
<evidence type="ECO:0000256" key="5">
    <source>
        <dbReference type="ARBA" id="ARBA00023136"/>
    </source>
</evidence>
<name>A0ABR4HIL9_9EURO</name>
<keyword evidence="9" id="KW-1185">Reference proteome</keyword>
<sequence>MSETLKMKDQEDLAPVPSMIGEIRSHPAVAHDDVFGEISEGGPNYRDVGWLGTVALMMKSQIGLGVLSIPSAFDTLGLIPGLICMLTIAVITTWSDYIVGVFKLNHREVYSIADAGGIMFGRFGRGLFGFTFCLYWIFVAGSGMLSISIGLNAVSTHATCTAVFVAVAAIIGFGFGSIRTLGKFTLLAWAGLVCILTAILAVTIAVGIQDRPASAPQDGHWSSDYKIIGNPSFTEAITAVSSLIFAYAGTPSFFSIVSEMRDPRHYTRSLLICQSGVTAIYTTIGTVVYYFCGSYVASPALGSAGVVMKKVAYGFALPGLIVTTMLVIHLPAKYIFIRLLRGSPHLTSNSPTHWITWLCCTFAITITAYIIASAIPVFNGLVSLVGALLGTLMSFQPMACMWLYDNWSKGKMDKRPRWMFMVAWCAFVIIIGTFCMVAGTYGSVVGIADSYRAEGGSGAWSCRDNSNSV</sequence>
<dbReference type="EMBL" id="JBFXLT010000028">
    <property type="protein sequence ID" value="KAL2815315.1"/>
    <property type="molecule type" value="Genomic_DNA"/>
</dbReference>
<gene>
    <name evidence="8" type="ORF">BJX63DRAFT_390087</name>
</gene>